<protein>
    <recommendedName>
        <fullName evidence="4">Beta-hexosaminidase</fullName>
    </recommendedName>
</protein>
<sequence>MTKPFILPGPDRDQRSDTISLMSTTSYDPAAPRPTTPLLIGKYVVYRKPLAGTPLTVYMIMFGNVVAGTQVSLPTKADCDTATKRHRAALEARAAEQAARDAQIAERDAKRKEAMDKRKAANAARAKVAA</sequence>
<evidence type="ECO:0000256" key="1">
    <source>
        <dbReference type="SAM" id="MobiDB-lite"/>
    </source>
</evidence>
<feature type="compositionally biased region" description="Basic and acidic residues" evidence="1">
    <location>
        <begin position="103"/>
        <end position="119"/>
    </location>
</feature>
<dbReference type="EMBL" id="CABPSK010000003">
    <property type="protein sequence ID" value="VVE28594.1"/>
    <property type="molecule type" value="Genomic_DNA"/>
</dbReference>
<proteinExistence type="predicted"/>
<dbReference type="RefSeq" id="WP_150680776.1">
    <property type="nucleotide sequence ID" value="NZ_CABPSK010000003.1"/>
</dbReference>
<organism evidence="2 3">
    <name type="scientific">Pandoraea pneumonica</name>
    <dbReference type="NCBI Taxonomy" id="2508299"/>
    <lineage>
        <taxon>Bacteria</taxon>
        <taxon>Pseudomonadati</taxon>
        <taxon>Pseudomonadota</taxon>
        <taxon>Betaproteobacteria</taxon>
        <taxon>Burkholderiales</taxon>
        <taxon>Burkholderiaceae</taxon>
        <taxon>Pandoraea</taxon>
    </lineage>
</organism>
<dbReference type="Proteomes" id="UP000366945">
    <property type="component" value="Unassembled WGS sequence"/>
</dbReference>
<evidence type="ECO:0000313" key="3">
    <source>
        <dbReference type="Proteomes" id="UP000366945"/>
    </source>
</evidence>
<dbReference type="AlphaFoldDB" id="A0A5E4WY26"/>
<evidence type="ECO:0000313" key="2">
    <source>
        <dbReference type="EMBL" id="VVE28594.1"/>
    </source>
</evidence>
<gene>
    <name evidence="2" type="ORF">PPN31114_03532</name>
</gene>
<reference evidence="2 3" key="1">
    <citation type="submission" date="2019-08" db="EMBL/GenBank/DDBJ databases">
        <authorList>
            <person name="Peeters C."/>
        </authorList>
    </citation>
    <scope>NUCLEOTIDE SEQUENCE [LARGE SCALE GENOMIC DNA]</scope>
    <source>
        <strain evidence="2 3">LMG 31114</strain>
    </source>
</reference>
<dbReference type="OrthoDB" id="9103632at2"/>
<name>A0A5E4WY26_9BURK</name>
<accession>A0A5E4WY26</accession>
<feature type="region of interest" description="Disordered" evidence="1">
    <location>
        <begin position="98"/>
        <end position="130"/>
    </location>
</feature>
<feature type="compositionally biased region" description="Low complexity" evidence="1">
    <location>
        <begin position="121"/>
        <end position="130"/>
    </location>
</feature>
<keyword evidence="3" id="KW-1185">Reference proteome</keyword>
<dbReference type="GeneID" id="300405539"/>
<evidence type="ECO:0008006" key="4">
    <source>
        <dbReference type="Google" id="ProtNLM"/>
    </source>
</evidence>